<dbReference type="EMBL" id="LVVM01004170">
    <property type="protein sequence ID" value="OJA13399.1"/>
    <property type="molecule type" value="Genomic_DNA"/>
</dbReference>
<reference evidence="2 3" key="1">
    <citation type="submission" date="2016-03" db="EMBL/GenBank/DDBJ databases">
        <title>Comparative genomics of the ectomycorrhizal sister species Rhizopogon vinicolor and Rhizopogon vesiculosus (Basidiomycota: Boletales) reveals a divergence of the mating type B locus.</title>
        <authorList>
            <person name="Mujic A.B."/>
            <person name="Kuo A."/>
            <person name="Tritt A."/>
            <person name="Lipzen A."/>
            <person name="Chen C."/>
            <person name="Johnson J."/>
            <person name="Sharma A."/>
            <person name="Barry K."/>
            <person name="Grigoriev I.V."/>
            <person name="Spatafora J.W."/>
        </authorList>
    </citation>
    <scope>NUCLEOTIDE SEQUENCE [LARGE SCALE GENOMIC DNA]</scope>
    <source>
        <strain evidence="2 3">AM-OR11-056</strain>
    </source>
</reference>
<dbReference type="AlphaFoldDB" id="A0A1J8PY66"/>
<feature type="region of interest" description="Disordered" evidence="1">
    <location>
        <begin position="1"/>
        <end position="41"/>
    </location>
</feature>
<accession>A0A1J8PY66</accession>
<dbReference type="Proteomes" id="UP000183567">
    <property type="component" value="Unassembled WGS sequence"/>
</dbReference>
<feature type="compositionally biased region" description="Basic and acidic residues" evidence="1">
    <location>
        <begin position="1"/>
        <end position="21"/>
    </location>
</feature>
<keyword evidence="3" id="KW-1185">Reference proteome</keyword>
<proteinExistence type="predicted"/>
<sequence length="41" mass="4700">MASEKHSTIVIEDDHAREGSKSKRPRHVTKPHLPFTYIATQ</sequence>
<evidence type="ECO:0000256" key="1">
    <source>
        <dbReference type="SAM" id="MobiDB-lite"/>
    </source>
</evidence>
<comment type="caution">
    <text evidence="2">The sequence shown here is derived from an EMBL/GenBank/DDBJ whole genome shotgun (WGS) entry which is preliminary data.</text>
</comment>
<evidence type="ECO:0000313" key="3">
    <source>
        <dbReference type="Proteomes" id="UP000183567"/>
    </source>
</evidence>
<gene>
    <name evidence="2" type="ORF">AZE42_12145</name>
</gene>
<organism evidence="2 3">
    <name type="scientific">Rhizopogon vesiculosus</name>
    <dbReference type="NCBI Taxonomy" id="180088"/>
    <lineage>
        <taxon>Eukaryota</taxon>
        <taxon>Fungi</taxon>
        <taxon>Dikarya</taxon>
        <taxon>Basidiomycota</taxon>
        <taxon>Agaricomycotina</taxon>
        <taxon>Agaricomycetes</taxon>
        <taxon>Agaricomycetidae</taxon>
        <taxon>Boletales</taxon>
        <taxon>Suillineae</taxon>
        <taxon>Rhizopogonaceae</taxon>
        <taxon>Rhizopogon</taxon>
    </lineage>
</organism>
<protein>
    <submittedName>
        <fullName evidence="2">Uncharacterized protein</fullName>
    </submittedName>
</protein>
<name>A0A1J8PY66_9AGAM</name>
<evidence type="ECO:0000313" key="2">
    <source>
        <dbReference type="EMBL" id="OJA13399.1"/>
    </source>
</evidence>